<dbReference type="HOGENOM" id="CLU_1835915_0_0_1"/>
<sequence>MESSYAPSFLAGYRTQIARLWCLWSHTFSPAVVLSSVVTHTTSRGVQSKITSAALAESCRFSNVVANLIVNTNSHGQAVKLFKDASTYRTYAGNFLVRVLQKAEHAHKTSTPVVDHDKDTFKPSTYELRRRTDHFQWSDL</sequence>
<organism evidence="1 2">
    <name type="scientific">Pisolithus microcarpus 441</name>
    <dbReference type="NCBI Taxonomy" id="765257"/>
    <lineage>
        <taxon>Eukaryota</taxon>
        <taxon>Fungi</taxon>
        <taxon>Dikarya</taxon>
        <taxon>Basidiomycota</taxon>
        <taxon>Agaricomycotina</taxon>
        <taxon>Agaricomycetes</taxon>
        <taxon>Agaricomycetidae</taxon>
        <taxon>Boletales</taxon>
        <taxon>Sclerodermatineae</taxon>
        <taxon>Pisolithaceae</taxon>
        <taxon>Pisolithus</taxon>
    </lineage>
</organism>
<evidence type="ECO:0000313" key="2">
    <source>
        <dbReference type="Proteomes" id="UP000054018"/>
    </source>
</evidence>
<keyword evidence="2" id="KW-1185">Reference proteome</keyword>
<dbReference type="Proteomes" id="UP000054018">
    <property type="component" value="Unassembled WGS sequence"/>
</dbReference>
<dbReference type="AlphaFoldDB" id="A0A0C9ZN28"/>
<dbReference type="STRING" id="765257.A0A0C9ZN28"/>
<reference evidence="2" key="2">
    <citation type="submission" date="2015-01" db="EMBL/GenBank/DDBJ databases">
        <title>Evolutionary Origins and Diversification of the Mycorrhizal Mutualists.</title>
        <authorList>
            <consortium name="DOE Joint Genome Institute"/>
            <consortium name="Mycorrhizal Genomics Consortium"/>
            <person name="Kohler A."/>
            <person name="Kuo A."/>
            <person name="Nagy L.G."/>
            <person name="Floudas D."/>
            <person name="Copeland A."/>
            <person name="Barry K.W."/>
            <person name="Cichocki N."/>
            <person name="Veneault-Fourrey C."/>
            <person name="LaButti K."/>
            <person name="Lindquist E.A."/>
            <person name="Lipzen A."/>
            <person name="Lundell T."/>
            <person name="Morin E."/>
            <person name="Murat C."/>
            <person name="Riley R."/>
            <person name="Ohm R."/>
            <person name="Sun H."/>
            <person name="Tunlid A."/>
            <person name="Henrissat B."/>
            <person name="Grigoriev I.V."/>
            <person name="Hibbett D.S."/>
            <person name="Martin F."/>
        </authorList>
    </citation>
    <scope>NUCLEOTIDE SEQUENCE [LARGE SCALE GENOMIC DNA]</scope>
    <source>
        <strain evidence="2">441</strain>
    </source>
</reference>
<accession>A0A0C9ZN28</accession>
<gene>
    <name evidence="1" type="ORF">PISMIDRAFT_206107</name>
</gene>
<name>A0A0C9ZN28_9AGAM</name>
<evidence type="ECO:0000313" key="1">
    <source>
        <dbReference type="EMBL" id="KIK27319.1"/>
    </source>
</evidence>
<reference evidence="1 2" key="1">
    <citation type="submission" date="2014-04" db="EMBL/GenBank/DDBJ databases">
        <authorList>
            <consortium name="DOE Joint Genome Institute"/>
            <person name="Kuo A."/>
            <person name="Kohler A."/>
            <person name="Costa M.D."/>
            <person name="Nagy L.G."/>
            <person name="Floudas D."/>
            <person name="Copeland A."/>
            <person name="Barry K.W."/>
            <person name="Cichocki N."/>
            <person name="Veneault-Fourrey C."/>
            <person name="LaButti K."/>
            <person name="Lindquist E.A."/>
            <person name="Lipzen A."/>
            <person name="Lundell T."/>
            <person name="Morin E."/>
            <person name="Murat C."/>
            <person name="Sun H."/>
            <person name="Tunlid A."/>
            <person name="Henrissat B."/>
            <person name="Grigoriev I.V."/>
            <person name="Hibbett D.S."/>
            <person name="Martin F."/>
            <person name="Nordberg H.P."/>
            <person name="Cantor M.N."/>
            <person name="Hua S.X."/>
        </authorList>
    </citation>
    <scope>NUCLEOTIDE SEQUENCE [LARGE SCALE GENOMIC DNA]</scope>
    <source>
        <strain evidence="1 2">441</strain>
    </source>
</reference>
<proteinExistence type="predicted"/>
<dbReference type="EMBL" id="KN833697">
    <property type="protein sequence ID" value="KIK27319.1"/>
    <property type="molecule type" value="Genomic_DNA"/>
</dbReference>
<protein>
    <submittedName>
        <fullName evidence="1">Uncharacterized protein</fullName>
    </submittedName>
</protein>